<proteinExistence type="predicted"/>
<evidence type="ECO:0000313" key="2">
    <source>
        <dbReference type="EMBL" id="MFD2839583.1"/>
    </source>
</evidence>
<keyword evidence="3" id="KW-1185">Reference proteome</keyword>
<keyword evidence="1" id="KW-0812">Transmembrane</keyword>
<comment type="caution">
    <text evidence="2">The sequence shown here is derived from an EMBL/GenBank/DDBJ whole genome shotgun (WGS) entry which is preliminary data.</text>
</comment>
<evidence type="ECO:0000313" key="3">
    <source>
        <dbReference type="Proteomes" id="UP001597391"/>
    </source>
</evidence>
<evidence type="ECO:0000256" key="1">
    <source>
        <dbReference type="SAM" id="Phobius"/>
    </source>
</evidence>
<accession>A0ABW5XCH4</accession>
<sequence length="213" mass="23909">MARNLYDPENHTKAYWTLGMSAVVVIAYMIHGFLRADTEILIRLRTPGLLVENFPQLAEDSPATVPAKTWDAIQSSGFPIPEGLASFSTGYGLAALMVIAALVVYFMQGDRHWRTERLSVRYIPRIIVILSGVLPGIVVYLAQRVSFAPWQESGINSWEHYSVFWHWKMLALLLLSVVGGLSCVHVYTTNREIRERLARRANETTPETPAPPA</sequence>
<feature type="transmembrane region" description="Helical" evidence="1">
    <location>
        <begin position="84"/>
        <end position="106"/>
    </location>
</feature>
<dbReference type="EMBL" id="JBHUOP010000001">
    <property type="protein sequence ID" value="MFD2839583.1"/>
    <property type="molecule type" value="Genomic_DNA"/>
</dbReference>
<feature type="transmembrane region" description="Helical" evidence="1">
    <location>
        <begin position="126"/>
        <end position="145"/>
    </location>
</feature>
<dbReference type="Proteomes" id="UP001597391">
    <property type="component" value="Unassembled WGS sequence"/>
</dbReference>
<keyword evidence="1" id="KW-1133">Transmembrane helix</keyword>
<name>A0ABW5XCH4_9MICO</name>
<feature type="transmembrane region" description="Helical" evidence="1">
    <location>
        <begin position="12"/>
        <end position="34"/>
    </location>
</feature>
<reference evidence="3" key="1">
    <citation type="journal article" date="2019" name="Int. J. Syst. Evol. Microbiol.">
        <title>The Global Catalogue of Microorganisms (GCM) 10K type strain sequencing project: providing services to taxonomists for standard genome sequencing and annotation.</title>
        <authorList>
            <consortium name="The Broad Institute Genomics Platform"/>
            <consortium name="The Broad Institute Genome Sequencing Center for Infectious Disease"/>
            <person name="Wu L."/>
            <person name="Ma J."/>
        </authorList>
    </citation>
    <scope>NUCLEOTIDE SEQUENCE [LARGE SCALE GENOMIC DNA]</scope>
    <source>
        <strain evidence="3">KCTC 33576</strain>
    </source>
</reference>
<organism evidence="2 3">
    <name type="scientific">Populibacterium corticicola</name>
    <dbReference type="NCBI Taxonomy" id="1812826"/>
    <lineage>
        <taxon>Bacteria</taxon>
        <taxon>Bacillati</taxon>
        <taxon>Actinomycetota</taxon>
        <taxon>Actinomycetes</taxon>
        <taxon>Micrococcales</taxon>
        <taxon>Jonesiaceae</taxon>
        <taxon>Populibacterium</taxon>
    </lineage>
</organism>
<protein>
    <submittedName>
        <fullName evidence="2">Uncharacterized protein</fullName>
    </submittedName>
</protein>
<keyword evidence="1" id="KW-0472">Membrane</keyword>
<gene>
    <name evidence="2" type="ORF">ACFSYH_03260</name>
</gene>
<dbReference type="RefSeq" id="WP_377465073.1">
    <property type="nucleotide sequence ID" value="NZ_JBHUOP010000001.1"/>
</dbReference>
<feature type="transmembrane region" description="Helical" evidence="1">
    <location>
        <begin position="165"/>
        <end position="187"/>
    </location>
</feature>